<dbReference type="EMBL" id="JBHUKU010000001">
    <property type="protein sequence ID" value="MFD2457055.1"/>
    <property type="molecule type" value="Genomic_DNA"/>
</dbReference>
<feature type="transmembrane region" description="Helical" evidence="6">
    <location>
        <begin position="112"/>
        <end position="134"/>
    </location>
</feature>
<keyword evidence="3 6" id="KW-0812">Transmembrane</keyword>
<proteinExistence type="predicted"/>
<comment type="caution">
    <text evidence="7">The sequence shown here is derived from an EMBL/GenBank/DDBJ whole genome shotgun (WGS) entry which is preliminary data.</text>
</comment>
<protein>
    <submittedName>
        <fullName evidence="7">LysE family translocator</fullName>
    </submittedName>
</protein>
<keyword evidence="2" id="KW-1003">Cell membrane</keyword>
<evidence type="ECO:0000256" key="1">
    <source>
        <dbReference type="ARBA" id="ARBA00004651"/>
    </source>
</evidence>
<keyword evidence="5 6" id="KW-0472">Membrane</keyword>
<evidence type="ECO:0000256" key="3">
    <source>
        <dbReference type="ARBA" id="ARBA00022692"/>
    </source>
</evidence>
<feature type="transmembrane region" description="Helical" evidence="6">
    <location>
        <begin position="70"/>
        <end position="91"/>
    </location>
</feature>
<comment type="subcellular location">
    <subcellularLocation>
        <location evidence="1">Cell membrane</location>
        <topology evidence="1">Multi-pass membrane protein</topology>
    </subcellularLocation>
</comment>
<keyword evidence="4 6" id="KW-1133">Transmembrane helix</keyword>
<dbReference type="PANTHER" id="PTHR30086">
    <property type="entry name" value="ARGININE EXPORTER PROTEIN ARGO"/>
    <property type="match status" value="1"/>
</dbReference>
<evidence type="ECO:0000313" key="7">
    <source>
        <dbReference type="EMBL" id="MFD2457055.1"/>
    </source>
</evidence>
<gene>
    <name evidence="7" type="ORF">ACFSYJ_00520</name>
</gene>
<evidence type="ECO:0000256" key="4">
    <source>
        <dbReference type="ARBA" id="ARBA00022989"/>
    </source>
</evidence>
<feature type="transmembrane region" description="Helical" evidence="6">
    <location>
        <begin position="154"/>
        <end position="175"/>
    </location>
</feature>
<evidence type="ECO:0000256" key="6">
    <source>
        <dbReference type="SAM" id="Phobius"/>
    </source>
</evidence>
<dbReference type="RefSeq" id="WP_345402018.1">
    <property type="nucleotide sequence ID" value="NZ_BAABHG010000013.1"/>
</dbReference>
<feature type="transmembrane region" description="Helical" evidence="6">
    <location>
        <begin position="187"/>
        <end position="206"/>
    </location>
</feature>
<evidence type="ECO:0000313" key="8">
    <source>
        <dbReference type="Proteomes" id="UP001597419"/>
    </source>
</evidence>
<organism evidence="7 8">
    <name type="scientific">Amycolatopsis samaneae</name>
    <dbReference type="NCBI Taxonomy" id="664691"/>
    <lineage>
        <taxon>Bacteria</taxon>
        <taxon>Bacillati</taxon>
        <taxon>Actinomycetota</taxon>
        <taxon>Actinomycetes</taxon>
        <taxon>Pseudonocardiales</taxon>
        <taxon>Pseudonocardiaceae</taxon>
        <taxon>Amycolatopsis</taxon>
    </lineage>
</organism>
<accession>A0ABW5G9T4</accession>
<dbReference type="PIRSF" id="PIRSF006324">
    <property type="entry name" value="LeuE"/>
    <property type="match status" value="1"/>
</dbReference>
<dbReference type="Pfam" id="PF01810">
    <property type="entry name" value="LysE"/>
    <property type="match status" value="1"/>
</dbReference>
<dbReference type="PANTHER" id="PTHR30086:SF20">
    <property type="entry name" value="ARGININE EXPORTER PROTEIN ARGO-RELATED"/>
    <property type="match status" value="1"/>
</dbReference>
<sequence length="207" mass="21503">MTTATVLTFTSAAVLIVIVPGPDQALLLQISAAAGRPAAMRTAGGILLGIVLWGLASVLGLSAAMAGGGVAFRVISVAGAAYLIWLGVQALRSARSAAVVISEQHDVHRNRAFFGRGLLTNLLNPKIGLFYLSILPEFLPHPSTPAIGDEMVLYAIYVTVSALWLLGFAFAAGSLHPVLNRPRVRRSLDSVLGVVLVGLGVTVLLGT</sequence>
<feature type="transmembrane region" description="Helical" evidence="6">
    <location>
        <begin position="42"/>
        <end position="64"/>
    </location>
</feature>
<reference evidence="8" key="1">
    <citation type="journal article" date="2019" name="Int. J. Syst. Evol. Microbiol.">
        <title>The Global Catalogue of Microorganisms (GCM) 10K type strain sequencing project: providing services to taxonomists for standard genome sequencing and annotation.</title>
        <authorList>
            <consortium name="The Broad Institute Genomics Platform"/>
            <consortium name="The Broad Institute Genome Sequencing Center for Infectious Disease"/>
            <person name="Wu L."/>
            <person name="Ma J."/>
        </authorList>
    </citation>
    <scope>NUCLEOTIDE SEQUENCE [LARGE SCALE GENOMIC DNA]</scope>
    <source>
        <strain evidence="8">CGMCC 4.7643</strain>
    </source>
</reference>
<keyword evidence="8" id="KW-1185">Reference proteome</keyword>
<name>A0ABW5G9T4_9PSEU</name>
<evidence type="ECO:0000256" key="2">
    <source>
        <dbReference type="ARBA" id="ARBA00022475"/>
    </source>
</evidence>
<evidence type="ECO:0000256" key="5">
    <source>
        <dbReference type="ARBA" id="ARBA00023136"/>
    </source>
</evidence>
<dbReference type="Proteomes" id="UP001597419">
    <property type="component" value="Unassembled WGS sequence"/>
</dbReference>
<dbReference type="InterPro" id="IPR001123">
    <property type="entry name" value="LeuE-type"/>
</dbReference>